<name>V9KXA8_CALMI</name>
<accession>V9KXA8</accession>
<evidence type="ECO:0000256" key="2">
    <source>
        <dbReference type="ARBA" id="ARBA00022603"/>
    </source>
</evidence>
<evidence type="ECO:0000313" key="9">
    <source>
        <dbReference type="EMBL" id="AFP03013.1"/>
    </source>
</evidence>
<dbReference type="InterPro" id="IPR026635">
    <property type="entry name" value="Efm4/METTL10"/>
</dbReference>
<dbReference type="GO" id="GO:0005634">
    <property type="term" value="C:nucleus"/>
    <property type="evidence" value="ECO:0007669"/>
    <property type="project" value="UniProtKB-SubCell"/>
</dbReference>
<protein>
    <recommendedName>
        <fullName evidence="7">EEF1A lysine methyltransferase 2</fullName>
        <ecNumber evidence="7">2.1.1.-</ecNumber>
    </recommendedName>
    <alternativeName>
        <fullName evidence="7">Methyltransferase-like protein 10</fullName>
    </alternativeName>
    <alternativeName>
        <fullName evidence="7">Protein-lysine N-methyltransferase METTL10</fullName>
    </alternativeName>
</protein>
<feature type="domain" description="Methyltransferase" evidence="8">
    <location>
        <begin position="105"/>
        <end position="241"/>
    </location>
</feature>
<sequence>MSAPEWVTGLTAALGSCARILPLASWLRAAMEGAAPLGCGDGAEPESDSTDDALRPSELGTKAYWDSAYERELQTFHDLGDVGEIWFGEGSMDRVITWLGRQTISSDAAFLDIGTGNGVFLIELARAGFSNLTGIDYSTSAVELAKAIVEKEQIVGIKLQVADFLCESPNLSHYEVCIDKGTFDAVSLSPDHPADKQRMYLESLHRVLKEGGLFLITSCNWTREELINHFSEGFQMLHELPTPKFQFGGKSGNSVTALVFKRKTQVE</sequence>
<dbReference type="GO" id="GO:0032259">
    <property type="term" value="P:methylation"/>
    <property type="evidence" value="ECO:0007669"/>
    <property type="project" value="UniProtKB-KW"/>
</dbReference>
<dbReference type="GO" id="GO:0005737">
    <property type="term" value="C:cytoplasm"/>
    <property type="evidence" value="ECO:0007669"/>
    <property type="project" value="UniProtKB-SubCell"/>
</dbReference>
<evidence type="ECO:0000256" key="7">
    <source>
        <dbReference type="HAMAP-Rule" id="MF_03188"/>
    </source>
</evidence>
<evidence type="ECO:0000256" key="4">
    <source>
        <dbReference type="ARBA" id="ARBA00022691"/>
    </source>
</evidence>
<dbReference type="PANTHER" id="PTHR12843">
    <property type="entry name" value="PROTEIN-LYSINE N-METHYLTRANSFERASE METTL10"/>
    <property type="match status" value="1"/>
</dbReference>
<dbReference type="AlphaFoldDB" id="V9KXA8"/>
<dbReference type="GO" id="GO:0016279">
    <property type="term" value="F:protein-lysine N-methyltransferase activity"/>
    <property type="evidence" value="ECO:0007669"/>
    <property type="project" value="UniProtKB-UniRule"/>
</dbReference>
<evidence type="ECO:0000259" key="8">
    <source>
        <dbReference type="Pfam" id="PF13847"/>
    </source>
</evidence>
<proteinExistence type="evidence at transcript level"/>
<reference evidence="9" key="1">
    <citation type="journal article" date="2014" name="Nature">
        <title>Elephant shark genome provides unique insights into gnathostome evolution.</title>
        <authorList>
            <consortium name="International Elephant Shark Genome Sequencing Consortium"/>
            <person name="Venkatesh B."/>
            <person name="Lee A.P."/>
            <person name="Ravi V."/>
            <person name="Maurya A.K."/>
            <person name="Lian M.M."/>
            <person name="Swann J.B."/>
            <person name="Ohta Y."/>
            <person name="Flajnik M.F."/>
            <person name="Sutoh Y."/>
            <person name="Kasahara M."/>
            <person name="Hoon S."/>
            <person name="Gangu V."/>
            <person name="Roy S.W."/>
            <person name="Irimia M."/>
            <person name="Korzh V."/>
            <person name="Kondrychyn I."/>
            <person name="Lim Z.W."/>
            <person name="Tay B.H."/>
            <person name="Tohari S."/>
            <person name="Kong K.W."/>
            <person name="Ho S."/>
            <person name="Lorente-Galdos B."/>
            <person name="Quilez J."/>
            <person name="Marques-Bonet T."/>
            <person name="Raney B.J."/>
            <person name="Ingham P.W."/>
            <person name="Tay A."/>
            <person name="Hillier L.W."/>
            <person name="Minx P."/>
            <person name="Boehm T."/>
            <person name="Wilson R.K."/>
            <person name="Brenner S."/>
            <person name="Warren W.C."/>
        </authorList>
    </citation>
    <scope>NUCLEOTIDE SEQUENCE</scope>
    <source>
        <tissue evidence="9">Ovary</tissue>
    </source>
</reference>
<keyword evidence="2 7" id="KW-0489">Methyltransferase</keyword>
<dbReference type="Gene3D" id="3.40.50.150">
    <property type="entry name" value="Vaccinia Virus protein VP39"/>
    <property type="match status" value="1"/>
</dbReference>
<keyword evidence="5 7" id="KW-0539">Nucleus</keyword>
<dbReference type="CDD" id="cd02440">
    <property type="entry name" value="AdoMet_MTases"/>
    <property type="match status" value="1"/>
</dbReference>
<evidence type="ECO:0000256" key="6">
    <source>
        <dbReference type="ARBA" id="ARBA00049497"/>
    </source>
</evidence>
<organism evidence="9">
    <name type="scientific">Callorhinchus milii</name>
    <name type="common">Ghost shark</name>
    <dbReference type="NCBI Taxonomy" id="7868"/>
    <lineage>
        <taxon>Eukaryota</taxon>
        <taxon>Metazoa</taxon>
        <taxon>Chordata</taxon>
        <taxon>Craniata</taxon>
        <taxon>Vertebrata</taxon>
        <taxon>Chondrichthyes</taxon>
        <taxon>Holocephali</taxon>
        <taxon>Chimaeriformes</taxon>
        <taxon>Callorhinchidae</taxon>
        <taxon>Callorhinchus</taxon>
    </lineage>
</organism>
<comment type="catalytic activity">
    <reaction evidence="6">
        <text>L-lysyl-[protein] + 3 S-adenosyl-L-methionine = N(6),N(6),N(6)-trimethyl-L-lysyl-[protein] + 3 S-adenosyl-L-homocysteine + 3 H(+)</text>
        <dbReference type="Rhea" id="RHEA:54192"/>
        <dbReference type="Rhea" id="RHEA-COMP:9752"/>
        <dbReference type="Rhea" id="RHEA-COMP:13826"/>
        <dbReference type="ChEBI" id="CHEBI:15378"/>
        <dbReference type="ChEBI" id="CHEBI:29969"/>
        <dbReference type="ChEBI" id="CHEBI:57856"/>
        <dbReference type="ChEBI" id="CHEBI:59789"/>
        <dbReference type="ChEBI" id="CHEBI:61961"/>
    </reaction>
    <physiologicalReaction direction="left-to-right" evidence="6">
        <dbReference type="Rhea" id="RHEA:54193"/>
    </physiologicalReaction>
</comment>
<dbReference type="InterPro" id="IPR029063">
    <property type="entry name" value="SAM-dependent_MTases_sf"/>
</dbReference>
<dbReference type="EMBL" id="JW870495">
    <property type="protein sequence ID" value="AFP03013.1"/>
    <property type="molecule type" value="mRNA"/>
</dbReference>
<dbReference type="Pfam" id="PF13847">
    <property type="entry name" value="Methyltransf_31"/>
    <property type="match status" value="1"/>
</dbReference>
<dbReference type="FunFam" id="3.40.50.150:FF:000172">
    <property type="entry name" value="EEF1A lysine methyltransferase 2"/>
    <property type="match status" value="1"/>
</dbReference>
<evidence type="ECO:0000256" key="5">
    <source>
        <dbReference type="ARBA" id="ARBA00023242"/>
    </source>
</evidence>
<comment type="subcellular location">
    <subcellularLocation>
        <location evidence="7">Cytoplasm</location>
    </subcellularLocation>
    <subcellularLocation>
        <location evidence="7">Nucleus</location>
    </subcellularLocation>
</comment>
<comment type="function">
    <text evidence="7">Protein-lysine methyltransferase that selectively catalyzes the trimethylation of EEF1A at 'Lys-318'.</text>
</comment>
<comment type="similarity">
    <text evidence="7">Belongs to the class I-like SAM-binding methyltransferase superfamily. EFM4 family.</text>
</comment>
<dbReference type="EC" id="2.1.1.-" evidence="7"/>
<evidence type="ECO:0000256" key="1">
    <source>
        <dbReference type="ARBA" id="ARBA00022490"/>
    </source>
</evidence>
<keyword evidence="4 7" id="KW-0949">S-adenosyl-L-methionine</keyword>
<dbReference type="HAMAP" id="MF_03188">
    <property type="entry name" value="Methyltr_EFM4"/>
    <property type="match status" value="1"/>
</dbReference>
<keyword evidence="3 7" id="KW-0808">Transferase</keyword>
<gene>
    <name evidence="7" type="primary">EEF1AKMT2</name>
    <name evidence="7" type="synonym">METTL10</name>
</gene>
<dbReference type="SUPFAM" id="SSF53335">
    <property type="entry name" value="S-adenosyl-L-methionine-dependent methyltransferases"/>
    <property type="match status" value="1"/>
</dbReference>
<dbReference type="InterPro" id="IPR025714">
    <property type="entry name" value="Methyltranfer_dom"/>
</dbReference>
<dbReference type="PANTHER" id="PTHR12843:SF5">
    <property type="entry name" value="EEF1A LYSINE METHYLTRANSFERASE 2"/>
    <property type="match status" value="1"/>
</dbReference>
<evidence type="ECO:0000256" key="3">
    <source>
        <dbReference type="ARBA" id="ARBA00022679"/>
    </source>
</evidence>
<keyword evidence="1 7" id="KW-0963">Cytoplasm</keyword>